<sequence length="79" mass="9260">MFSLITNVNIRVYCVLFLGLVLQWSWVCANDRTGFSYQYVANLLSVRVGHRVRLLAAVLSRRTQSWRSSAENWLFFVFL</sequence>
<name>A0ABV0PGY1_9TELE</name>
<accession>A0ABV0PGY1</accession>
<dbReference type="EMBL" id="JAHRIO010072914">
    <property type="protein sequence ID" value="MEQ2182732.1"/>
    <property type="molecule type" value="Genomic_DNA"/>
</dbReference>
<evidence type="ECO:0008006" key="3">
    <source>
        <dbReference type="Google" id="ProtNLM"/>
    </source>
</evidence>
<comment type="caution">
    <text evidence="1">The sequence shown here is derived from an EMBL/GenBank/DDBJ whole genome shotgun (WGS) entry which is preliminary data.</text>
</comment>
<protein>
    <recommendedName>
        <fullName evidence="3">Secreted protein</fullName>
    </recommendedName>
</protein>
<reference evidence="1 2" key="1">
    <citation type="submission" date="2021-06" db="EMBL/GenBank/DDBJ databases">
        <authorList>
            <person name="Palmer J.M."/>
        </authorList>
    </citation>
    <scope>NUCLEOTIDE SEQUENCE [LARGE SCALE GENOMIC DNA]</scope>
    <source>
        <strain evidence="1 2">GA_2019</strain>
        <tissue evidence="1">Muscle</tissue>
    </source>
</reference>
<evidence type="ECO:0000313" key="1">
    <source>
        <dbReference type="EMBL" id="MEQ2182732.1"/>
    </source>
</evidence>
<proteinExistence type="predicted"/>
<organism evidence="1 2">
    <name type="scientific">Goodea atripinnis</name>
    <dbReference type="NCBI Taxonomy" id="208336"/>
    <lineage>
        <taxon>Eukaryota</taxon>
        <taxon>Metazoa</taxon>
        <taxon>Chordata</taxon>
        <taxon>Craniata</taxon>
        <taxon>Vertebrata</taxon>
        <taxon>Euteleostomi</taxon>
        <taxon>Actinopterygii</taxon>
        <taxon>Neopterygii</taxon>
        <taxon>Teleostei</taxon>
        <taxon>Neoteleostei</taxon>
        <taxon>Acanthomorphata</taxon>
        <taxon>Ovalentaria</taxon>
        <taxon>Atherinomorphae</taxon>
        <taxon>Cyprinodontiformes</taxon>
        <taxon>Goodeidae</taxon>
        <taxon>Goodea</taxon>
    </lineage>
</organism>
<evidence type="ECO:0000313" key="2">
    <source>
        <dbReference type="Proteomes" id="UP001476798"/>
    </source>
</evidence>
<gene>
    <name evidence="1" type="ORF">GOODEAATRI_025271</name>
</gene>
<dbReference type="Proteomes" id="UP001476798">
    <property type="component" value="Unassembled WGS sequence"/>
</dbReference>
<keyword evidence="2" id="KW-1185">Reference proteome</keyword>